<dbReference type="Proteomes" id="UP001066276">
    <property type="component" value="Chromosome 3_1"/>
</dbReference>
<dbReference type="EMBL" id="JANPWB010000005">
    <property type="protein sequence ID" value="KAJ1187501.1"/>
    <property type="molecule type" value="Genomic_DNA"/>
</dbReference>
<evidence type="ECO:0000313" key="1">
    <source>
        <dbReference type="EMBL" id="KAJ1187501.1"/>
    </source>
</evidence>
<comment type="caution">
    <text evidence="1">The sequence shown here is derived from an EMBL/GenBank/DDBJ whole genome shotgun (WGS) entry which is preliminary data.</text>
</comment>
<reference evidence="1" key="1">
    <citation type="journal article" date="2022" name="bioRxiv">
        <title>Sequencing and chromosome-scale assembly of the giantPleurodeles waltlgenome.</title>
        <authorList>
            <person name="Brown T."/>
            <person name="Elewa A."/>
            <person name="Iarovenko S."/>
            <person name="Subramanian E."/>
            <person name="Araus A.J."/>
            <person name="Petzold A."/>
            <person name="Susuki M."/>
            <person name="Suzuki K.-i.T."/>
            <person name="Hayashi T."/>
            <person name="Toyoda A."/>
            <person name="Oliveira C."/>
            <person name="Osipova E."/>
            <person name="Leigh N.D."/>
            <person name="Simon A."/>
            <person name="Yun M.H."/>
        </authorList>
    </citation>
    <scope>NUCLEOTIDE SEQUENCE</scope>
    <source>
        <strain evidence="1">20211129_DDA</strain>
        <tissue evidence="1">Liver</tissue>
    </source>
</reference>
<gene>
    <name evidence="1" type="ORF">NDU88_004276</name>
</gene>
<dbReference type="AlphaFoldDB" id="A0AAV7UFM9"/>
<proteinExistence type="predicted"/>
<organism evidence="1 2">
    <name type="scientific">Pleurodeles waltl</name>
    <name type="common">Iberian ribbed newt</name>
    <dbReference type="NCBI Taxonomy" id="8319"/>
    <lineage>
        <taxon>Eukaryota</taxon>
        <taxon>Metazoa</taxon>
        <taxon>Chordata</taxon>
        <taxon>Craniata</taxon>
        <taxon>Vertebrata</taxon>
        <taxon>Euteleostomi</taxon>
        <taxon>Amphibia</taxon>
        <taxon>Batrachia</taxon>
        <taxon>Caudata</taxon>
        <taxon>Salamandroidea</taxon>
        <taxon>Salamandridae</taxon>
        <taxon>Pleurodelinae</taxon>
        <taxon>Pleurodeles</taxon>
    </lineage>
</organism>
<keyword evidence="2" id="KW-1185">Reference proteome</keyword>
<sequence>MSTLGVGSMCRCAAGPAYVARVEGLNKPEAPQRGISKKTRRVFLGWACKGATSWLLVVRMAGIVGDLVVAGSIHDWVTGREQELVLGAGRCLHRAEWCSAKR</sequence>
<accession>A0AAV7UFM9</accession>
<evidence type="ECO:0000313" key="2">
    <source>
        <dbReference type="Proteomes" id="UP001066276"/>
    </source>
</evidence>
<name>A0AAV7UFM9_PLEWA</name>
<protein>
    <submittedName>
        <fullName evidence="1">Uncharacterized protein</fullName>
    </submittedName>
</protein>